<dbReference type="AlphaFoldDB" id="A0A1B7XBF0"/>
<evidence type="ECO:0008006" key="5">
    <source>
        <dbReference type="Google" id="ProtNLM"/>
    </source>
</evidence>
<dbReference type="PATRIC" id="fig|1560234.3.peg.986"/>
<feature type="compositionally biased region" description="Basic and acidic residues" evidence="1">
    <location>
        <begin position="400"/>
        <end position="409"/>
    </location>
</feature>
<comment type="caution">
    <text evidence="3">The sequence shown here is derived from an EMBL/GenBank/DDBJ whole genome shotgun (WGS) entry which is preliminary data.</text>
</comment>
<dbReference type="PANTHER" id="PTHR30441">
    <property type="entry name" value="DUF748 DOMAIN-CONTAINING PROTEIN"/>
    <property type="match status" value="1"/>
</dbReference>
<protein>
    <recommendedName>
        <fullName evidence="5">DUF748 domain-containing protein</fullName>
    </recommendedName>
</protein>
<dbReference type="EMBL" id="JXMS01000018">
    <property type="protein sequence ID" value="OBQ50099.1"/>
    <property type="molecule type" value="Genomic_DNA"/>
</dbReference>
<evidence type="ECO:0000313" key="3">
    <source>
        <dbReference type="EMBL" id="OBQ50099.1"/>
    </source>
</evidence>
<dbReference type="Pfam" id="PF05359">
    <property type="entry name" value="DUF748"/>
    <property type="match status" value="2"/>
</dbReference>
<dbReference type="InterPro" id="IPR052894">
    <property type="entry name" value="AsmA-related"/>
</dbReference>
<dbReference type="InterPro" id="IPR008023">
    <property type="entry name" value="DUF748"/>
</dbReference>
<evidence type="ECO:0000313" key="4">
    <source>
        <dbReference type="Proteomes" id="UP000091979"/>
    </source>
</evidence>
<keyword evidence="2" id="KW-1133">Transmembrane helix</keyword>
<dbReference type="PANTHER" id="PTHR30441:SF8">
    <property type="entry name" value="DUF748 DOMAIN-CONTAINING PROTEIN"/>
    <property type="match status" value="1"/>
</dbReference>
<evidence type="ECO:0000256" key="2">
    <source>
        <dbReference type="SAM" id="Phobius"/>
    </source>
</evidence>
<evidence type="ECO:0000256" key="1">
    <source>
        <dbReference type="SAM" id="MobiDB-lite"/>
    </source>
</evidence>
<proteinExistence type="predicted"/>
<name>A0A1B7XBF0_9BACT</name>
<feature type="region of interest" description="Disordered" evidence="1">
    <location>
        <begin position="365"/>
        <end position="409"/>
    </location>
</feature>
<feature type="transmembrane region" description="Helical" evidence="2">
    <location>
        <begin position="20"/>
        <end position="41"/>
    </location>
</feature>
<sequence>MNWKMLFSTRPRKYATVTAITLASLFIIYVIVGFLVIAPVAKWQLEKQLPPLLQRKVSIGDISLNPLTLCVQFENLSIIKKDDDGSLFSVAMLEAKLSGKSILAMAPIVQYVKIVKPSINITRYKDDRLSIDDIIEHQAQLAKEADKQTDTTEKKDGRIFPFKLLNFILEDGTIVFNDKKMNTVQTISKLSLAVPLTSSFPGDHKEAVQPKLSMLINGAPFDLDGSTYPFSENYLTKFSFSMENVPLARYWRYIPLSSPVAITSGTMKIDVHLAFSRPEGKPMDLDVKGGVELVDLGMTKDDKSPVLTIPRIKLIVKDFSLAKKMLTVEQVAIDNPFIEVHRDKDSSINWATYFAVDASDEAKEETKDKVVVSSTTQKTEKTSTKQEPAPPKATPTTASKKTEKEKPTAKDRPFTVVVESLVIKKGKIAFKDSAVQGTFATIFEPVDLEIKNFSTADGSKATVALDVGEKKMISVQGDVSVSPVAANIKAKITDLSLKQFTPYIAAATPAQISSGALSAGATLKVSSDSAQEIGITIADGSIRLQKLTVTGKGYPKAPITLGALTVDGAAVDVKKQSVSIAKISLADPDITLTRDKEGIDLATLFAGEAKKEPAKKSADSGKKSSESPWKLQIQSVGVTNGKITFNDTALKRKVITHLKNVAITADNISLANTPSKFSVSTGVNDKSTIKADGTFTHSPLAVDGKIDVSNLNIPDFAGYIQEYSEVNIATGTVSTSAKTQLSVPDNGETKYNINADVTVNNVSAANKSTNEKIGSVGQIAIKSMVLDSDKNSVDIGSVSIAKPATNITREANGSLSIVRAVQGNQPAQTRAPSANSAAVVATTKPFGVSIGSIAIKDGSVTFQDASINPRVILDFENISASYKKFDLSRANSSPVNFSATLQGRRISASGAVNPMAKPFALDITAKIEDVGLKKFSPYTVKYIAYPVNTGALKANIKLKIQQNKLNAQNSFLFENFTLGNKNPNSKAPSVPIKLGLSLMRQPDGNISLDLPVTGDLNDPNFHLSQLITKTLVNVIVKAAVSPFTVVSSLLGDVKPEDAKYVGFTPGYAGLSKKEQDTLNRIASILRTKKNVKLECLGFYNTDADMKGLKERAVKTAVIEKWYRTLSKATRKNIDISTVDVPKYKYAEYLTEAYEDAPDMPNNPRPSGLLGYKDRSVKQMEDYLRSTADTSQEALRKLALERANAVRDFIVKKFPELKSRVKAVQAGNSENGKYATAVQLKITQ</sequence>
<dbReference type="STRING" id="1560234.SP90_10655"/>
<dbReference type="Proteomes" id="UP000091979">
    <property type="component" value="Unassembled WGS sequence"/>
</dbReference>
<reference evidence="3 4" key="1">
    <citation type="submission" date="2015-01" db="EMBL/GenBank/DDBJ databases">
        <title>Desulfovibrio sp. JC271 draft genome sequence.</title>
        <authorList>
            <person name="Shivani Y."/>
            <person name="Subhash Y."/>
            <person name="Sasikala C."/>
            <person name="Ramana C.V."/>
        </authorList>
    </citation>
    <scope>NUCLEOTIDE SEQUENCE [LARGE SCALE GENOMIC DNA]</scope>
    <source>
        <strain evidence="3 4">JC271</strain>
    </source>
</reference>
<dbReference type="RefSeq" id="WP_066855689.1">
    <property type="nucleotide sequence ID" value="NZ_JXMS01000018.1"/>
</dbReference>
<dbReference type="OrthoDB" id="9757969at2"/>
<keyword evidence="2" id="KW-0472">Membrane</keyword>
<gene>
    <name evidence="3" type="ORF">SP90_10655</name>
</gene>
<dbReference type="GO" id="GO:0090313">
    <property type="term" value="P:regulation of protein targeting to membrane"/>
    <property type="evidence" value="ECO:0007669"/>
    <property type="project" value="TreeGrafter"/>
</dbReference>
<keyword evidence="4" id="KW-1185">Reference proteome</keyword>
<accession>A0A1B7XBF0</accession>
<organism evidence="3 4">
    <name type="scientific">Halodesulfovibrio spirochaetisodalis</name>
    <dbReference type="NCBI Taxonomy" id="1560234"/>
    <lineage>
        <taxon>Bacteria</taxon>
        <taxon>Pseudomonadati</taxon>
        <taxon>Thermodesulfobacteriota</taxon>
        <taxon>Desulfovibrionia</taxon>
        <taxon>Desulfovibrionales</taxon>
        <taxon>Desulfovibrionaceae</taxon>
        <taxon>Halodesulfovibrio</taxon>
    </lineage>
</organism>
<keyword evidence="2" id="KW-0812">Transmembrane</keyword>
<dbReference type="GO" id="GO:0005886">
    <property type="term" value="C:plasma membrane"/>
    <property type="evidence" value="ECO:0007669"/>
    <property type="project" value="TreeGrafter"/>
</dbReference>